<protein>
    <recommendedName>
        <fullName evidence="3">Pectate lyase superfamily protein domain-containing protein</fullName>
    </recommendedName>
</protein>
<dbReference type="SUPFAM" id="SSF51126">
    <property type="entry name" value="Pectin lyase-like"/>
    <property type="match status" value="1"/>
</dbReference>
<evidence type="ECO:0000313" key="1">
    <source>
        <dbReference type="EMBL" id="QDL91284.1"/>
    </source>
</evidence>
<dbReference type="KEGG" id="ppru:FDP22_05490"/>
<dbReference type="OrthoDB" id="7586295at2"/>
<dbReference type="InterPro" id="IPR011050">
    <property type="entry name" value="Pectin_lyase_fold/virulence"/>
</dbReference>
<dbReference type="EMBL" id="CP040818">
    <property type="protein sequence ID" value="QDL91284.1"/>
    <property type="molecule type" value="Genomic_DNA"/>
</dbReference>
<dbReference type="InterPro" id="IPR012334">
    <property type="entry name" value="Pectin_lyas_fold"/>
</dbReference>
<keyword evidence="2" id="KW-1185">Reference proteome</keyword>
<gene>
    <name evidence="1" type="ORF">FDP22_05490</name>
</gene>
<reference evidence="1 2" key="1">
    <citation type="submission" date="2019-06" db="EMBL/GenBank/DDBJ databases">
        <title>Genome sequence of Rhodobacteraceae bacterium D4M1.</title>
        <authorList>
            <person name="Cao J."/>
        </authorList>
    </citation>
    <scope>NUCLEOTIDE SEQUENCE [LARGE SCALE GENOMIC DNA]</scope>
    <source>
        <strain evidence="1 2">D4M1</strain>
    </source>
</reference>
<organism evidence="1 2">
    <name type="scientific">Paroceanicella profunda</name>
    <dbReference type="NCBI Taxonomy" id="2579971"/>
    <lineage>
        <taxon>Bacteria</taxon>
        <taxon>Pseudomonadati</taxon>
        <taxon>Pseudomonadota</taxon>
        <taxon>Alphaproteobacteria</taxon>
        <taxon>Rhodobacterales</taxon>
        <taxon>Paracoccaceae</taxon>
        <taxon>Paroceanicella</taxon>
    </lineage>
</organism>
<dbReference type="AlphaFoldDB" id="A0A5B8FVA6"/>
<evidence type="ECO:0000313" key="2">
    <source>
        <dbReference type="Proteomes" id="UP000305888"/>
    </source>
</evidence>
<dbReference type="RefSeq" id="WP_138575682.1">
    <property type="nucleotide sequence ID" value="NZ_CP040818.1"/>
</dbReference>
<proteinExistence type="predicted"/>
<name>A0A5B8FVA6_9RHOB</name>
<dbReference type="Proteomes" id="UP000305888">
    <property type="component" value="Chromosome"/>
</dbReference>
<accession>A0A5B8FVA6</accession>
<evidence type="ECO:0008006" key="3">
    <source>
        <dbReference type="Google" id="ProtNLM"/>
    </source>
</evidence>
<dbReference type="Gene3D" id="2.160.20.10">
    <property type="entry name" value="Single-stranded right-handed beta-helix, Pectin lyase-like"/>
    <property type="match status" value="1"/>
</dbReference>
<sequence length="493" mass="52464">MTTLSQIANHVSQPEATDRLYILDVSDASDGPGGSSGYTTPGDLLAPVRYGFSTRALAQTTAVPAGAEHISVGGLHYKLDSGGTALTTLDGRKWSPDGTATYEHWGATASDSSDDTVALRAAHDWAMKNNVPLRPQGGVYRVSGTIIDYDVQRDGTNCSLNLVGDGIERTKIKVTAAPGDFLIKIVGDTSAYNQPHAKFFNIENLSIEGDGESTIDVFSIVCAGKVHLKRINVFNCRGYVVRALEWWDSEFDLSCTRCGDDGLGANSGSNGTQVKPAFQKPAIVFNYYFASAVANSACNNIYMPKTFQIESSRHTAMYWGPGTRKCALYGKIHGYPPQEIPFPHLVMDGARQNFIIGANLTECNGIAIRIINENAYIPTENMIVGSYIDADSGSCVVIDGGRRNIVVGNCFDTTGIGVNVMSGLDNVVHSNVNSNGTVVAAVTDPAALEPFNVLSDFEMATAGSAIVLTASNGTKHRLTVSNAGVLLLNGTKV</sequence>